<organism evidence="1 2">
    <name type="scientific">Deinococcus antarcticus</name>
    <dbReference type="NCBI Taxonomy" id="1298767"/>
    <lineage>
        <taxon>Bacteria</taxon>
        <taxon>Thermotogati</taxon>
        <taxon>Deinococcota</taxon>
        <taxon>Deinococci</taxon>
        <taxon>Deinococcales</taxon>
        <taxon>Deinococcaceae</taxon>
        <taxon>Deinococcus</taxon>
    </lineage>
</organism>
<protein>
    <submittedName>
        <fullName evidence="1">Uncharacterized protein</fullName>
    </submittedName>
</protein>
<comment type="caution">
    <text evidence="1">The sequence shown here is derived from an EMBL/GenBank/DDBJ whole genome shotgun (WGS) entry which is preliminary data.</text>
</comment>
<keyword evidence="2" id="KW-1185">Reference proteome</keyword>
<dbReference type="EMBL" id="JBHRZF010000144">
    <property type="protein sequence ID" value="MFC3861521.1"/>
    <property type="molecule type" value="Genomic_DNA"/>
</dbReference>
<gene>
    <name evidence="1" type="ORF">ACFOPQ_12195</name>
</gene>
<name>A0ABV8AAD5_9DEIO</name>
<evidence type="ECO:0000313" key="1">
    <source>
        <dbReference type="EMBL" id="MFC3861521.1"/>
    </source>
</evidence>
<dbReference type="Proteomes" id="UP001595748">
    <property type="component" value="Unassembled WGS sequence"/>
</dbReference>
<dbReference type="RefSeq" id="WP_380078502.1">
    <property type="nucleotide sequence ID" value="NZ_JBHRZF010000144.1"/>
</dbReference>
<proteinExistence type="predicted"/>
<sequence length="50" mass="5925">MEHVQRDLPPEVVARLLELHRFSTPDDLRRGVREALDWTAQMEEEIRGEP</sequence>
<reference evidence="2" key="1">
    <citation type="journal article" date="2019" name="Int. J. Syst. Evol. Microbiol.">
        <title>The Global Catalogue of Microorganisms (GCM) 10K type strain sequencing project: providing services to taxonomists for standard genome sequencing and annotation.</title>
        <authorList>
            <consortium name="The Broad Institute Genomics Platform"/>
            <consortium name="The Broad Institute Genome Sequencing Center for Infectious Disease"/>
            <person name="Wu L."/>
            <person name="Ma J."/>
        </authorList>
    </citation>
    <scope>NUCLEOTIDE SEQUENCE [LARGE SCALE GENOMIC DNA]</scope>
    <source>
        <strain evidence="2">CCTCC AB 2013263</strain>
    </source>
</reference>
<evidence type="ECO:0000313" key="2">
    <source>
        <dbReference type="Proteomes" id="UP001595748"/>
    </source>
</evidence>
<accession>A0ABV8AAD5</accession>